<dbReference type="KEGG" id="vbo:CKY39_07710"/>
<dbReference type="CDD" id="cd00082">
    <property type="entry name" value="HisKA"/>
    <property type="match status" value="1"/>
</dbReference>
<protein>
    <recommendedName>
        <fullName evidence="3">histidine kinase</fullName>
        <ecNumber evidence="3">2.7.13.3</ecNumber>
    </recommendedName>
</protein>
<dbReference type="EC" id="2.7.13.3" evidence="3"/>
<dbReference type="EMBL" id="CP023284">
    <property type="protein sequence ID" value="ATA53112.1"/>
    <property type="molecule type" value="Genomic_DNA"/>
</dbReference>
<dbReference type="InterPro" id="IPR011623">
    <property type="entry name" value="7TMR_DISM_rcpt_extracell_dom1"/>
</dbReference>
<dbReference type="Gene3D" id="3.30.565.10">
    <property type="entry name" value="Histidine kinase-like ATPase, C-terminal domain"/>
    <property type="match status" value="1"/>
</dbReference>
<evidence type="ECO:0000256" key="4">
    <source>
        <dbReference type="ARBA" id="ARBA00022553"/>
    </source>
</evidence>
<dbReference type="Pfam" id="PF02518">
    <property type="entry name" value="HATPase_c"/>
    <property type="match status" value="1"/>
</dbReference>
<dbReference type="InterPro" id="IPR050428">
    <property type="entry name" value="TCS_sensor_his_kinase"/>
</dbReference>
<dbReference type="Gene3D" id="2.60.40.2380">
    <property type="match status" value="1"/>
</dbReference>
<keyword evidence="7" id="KW-0418">Kinase</keyword>
<evidence type="ECO:0000256" key="5">
    <source>
        <dbReference type="ARBA" id="ARBA00022679"/>
    </source>
</evidence>
<dbReference type="CDD" id="cd00075">
    <property type="entry name" value="HATPase"/>
    <property type="match status" value="1"/>
</dbReference>
<comment type="subcellular location">
    <subcellularLocation>
        <location evidence="2">Membrane</location>
    </subcellularLocation>
</comment>
<evidence type="ECO:0000256" key="3">
    <source>
        <dbReference type="ARBA" id="ARBA00012438"/>
    </source>
</evidence>
<dbReference type="InterPro" id="IPR036890">
    <property type="entry name" value="HATPase_C_sf"/>
</dbReference>
<dbReference type="SUPFAM" id="SSF55874">
    <property type="entry name" value="ATPase domain of HSP90 chaperone/DNA topoisomerase II/histidine kinase"/>
    <property type="match status" value="1"/>
</dbReference>
<feature type="transmembrane region" description="Helical" evidence="10">
    <location>
        <begin position="287"/>
        <end position="306"/>
    </location>
</feature>
<evidence type="ECO:0000256" key="2">
    <source>
        <dbReference type="ARBA" id="ARBA00004370"/>
    </source>
</evidence>
<dbReference type="AlphaFoldDB" id="A0A250DFU0"/>
<dbReference type="Pfam" id="PF07696">
    <property type="entry name" value="7TMR-DISMED2"/>
    <property type="match status" value="1"/>
</dbReference>
<evidence type="ECO:0000256" key="6">
    <source>
        <dbReference type="ARBA" id="ARBA00022692"/>
    </source>
</evidence>
<dbReference type="SMART" id="SM00387">
    <property type="entry name" value="HATPase_c"/>
    <property type="match status" value="1"/>
</dbReference>
<feature type="transmembrane region" description="Helical" evidence="10">
    <location>
        <begin position="377"/>
        <end position="398"/>
    </location>
</feature>
<dbReference type="InterPro" id="IPR004358">
    <property type="entry name" value="Sig_transdc_His_kin-like_C"/>
</dbReference>
<reference evidence="12 13" key="1">
    <citation type="submission" date="2017-09" db="EMBL/GenBank/DDBJ databases">
        <title>The diverse metabolic capabilities of V. boronicumulans make it an excellent choice for continued studies on novel biodegradation.</title>
        <authorList>
            <person name="Sun S."/>
        </authorList>
    </citation>
    <scope>NUCLEOTIDE SEQUENCE [LARGE SCALE GENOMIC DNA]</scope>
    <source>
        <strain evidence="12 13">J1</strain>
    </source>
</reference>
<dbReference type="Proteomes" id="UP000217154">
    <property type="component" value="Chromosome"/>
</dbReference>
<proteinExistence type="predicted"/>
<dbReference type="Pfam" id="PF07695">
    <property type="entry name" value="7TMR-DISM_7TM"/>
    <property type="match status" value="1"/>
</dbReference>
<keyword evidence="6 10" id="KW-0812">Transmembrane</keyword>
<evidence type="ECO:0000313" key="12">
    <source>
        <dbReference type="EMBL" id="ATA53112.1"/>
    </source>
</evidence>
<dbReference type="InterPro" id="IPR011622">
    <property type="entry name" value="7TMR_DISM_rcpt_extracell_dom2"/>
</dbReference>
<keyword evidence="4" id="KW-0597">Phosphoprotein</keyword>
<name>A0A250DFU0_9BURK</name>
<dbReference type="PANTHER" id="PTHR45436:SF5">
    <property type="entry name" value="SENSOR HISTIDINE KINASE TRCS"/>
    <property type="match status" value="1"/>
</dbReference>
<gene>
    <name evidence="12" type="ORF">CKY39_07710</name>
</gene>
<evidence type="ECO:0000256" key="9">
    <source>
        <dbReference type="ARBA" id="ARBA00023136"/>
    </source>
</evidence>
<feature type="transmembrane region" description="Helical" evidence="10">
    <location>
        <begin position="218"/>
        <end position="236"/>
    </location>
</feature>
<dbReference type="PROSITE" id="PS50109">
    <property type="entry name" value="HIS_KIN"/>
    <property type="match status" value="1"/>
</dbReference>
<dbReference type="Gene3D" id="1.10.287.130">
    <property type="match status" value="1"/>
</dbReference>
<keyword evidence="8 10" id="KW-1133">Transmembrane helix</keyword>
<dbReference type="GO" id="GO:0005886">
    <property type="term" value="C:plasma membrane"/>
    <property type="evidence" value="ECO:0007669"/>
    <property type="project" value="TreeGrafter"/>
</dbReference>
<feature type="transmembrane region" description="Helical" evidence="10">
    <location>
        <begin position="190"/>
        <end position="211"/>
    </location>
</feature>
<evidence type="ECO:0000256" key="8">
    <source>
        <dbReference type="ARBA" id="ARBA00022989"/>
    </source>
</evidence>
<organism evidence="12 13">
    <name type="scientific">Variovorax boronicumulans</name>
    <dbReference type="NCBI Taxonomy" id="436515"/>
    <lineage>
        <taxon>Bacteria</taxon>
        <taxon>Pseudomonadati</taxon>
        <taxon>Pseudomonadota</taxon>
        <taxon>Betaproteobacteria</taxon>
        <taxon>Burkholderiales</taxon>
        <taxon>Comamonadaceae</taxon>
        <taxon>Variovorax</taxon>
    </lineage>
</organism>
<keyword evidence="5" id="KW-0808">Transferase</keyword>
<comment type="catalytic activity">
    <reaction evidence="1">
        <text>ATP + protein L-histidine = ADP + protein N-phospho-L-histidine.</text>
        <dbReference type="EC" id="2.7.13.3"/>
    </reaction>
</comment>
<dbReference type="RefSeq" id="WP_095743992.1">
    <property type="nucleotide sequence ID" value="NZ_CP023284.1"/>
</dbReference>
<accession>A0A250DFU0</accession>
<evidence type="ECO:0000256" key="7">
    <source>
        <dbReference type="ARBA" id="ARBA00022777"/>
    </source>
</evidence>
<dbReference type="InterPro" id="IPR003594">
    <property type="entry name" value="HATPase_dom"/>
</dbReference>
<evidence type="ECO:0000256" key="1">
    <source>
        <dbReference type="ARBA" id="ARBA00000085"/>
    </source>
</evidence>
<dbReference type="PANTHER" id="PTHR45436">
    <property type="entry name" value="SENSOR HISTIDINE KINASE YKOH"/>
    <property type="match status" value="1"/>
</dbReference>
<feature type="domain" description="Histidine kinase" evidence="11">
    <location>
        <begin position="434"/>
        <end position="645"/>
    </location>
</feature>
<feature type="transmembrane region" description="Helical" evidence="10">
    <location>
        <begin position="312"/>
        <end position="334"/>
    </location>
</feature>
<dbReference type="PRINTS" id="PR00344">
    <property type="entry name" value="BCTRLSENSOR"/>
</dbReference>
<keyword evidence="9 10" id="KW-0472">Membrane</keyword>
<evidence type="ECO:0000313" key="13">
    <source>
        <dbReference type="Proteomes" id="UP000217154"/>
    </source>
</evidence>
<evidence type="ECO:0000259" key="11">
    <source>
        <dbReference type="PROSITE" id="PS50109"/>
    </source>
</evidence>
<dbReference type="GO" id="GO:0000155">
    <property type="term" value="F:phosphorelay sensor kinase activity"/>
    <property type="evidence" value="ECO:0007669"/>
    <property type="project" value="InterPro"/>
</dbReference>
<dbReference type="InterPro" id="IPR005467">
    <property type="entry name" value="His_kinase_dom"/>
</dbReference>
<feature type="transmembrane region" description="Helical" evidence="10">
    <location>
        <begin position="256"/>
        <end position="275"/>
    </location>
</feature>
<evidence type="ECO:0000256" key="10">
    <source>
        <dbReference type="SAM" id="Phobius"/>
    </source>
</evidence>
<sequence length="656" mass="73429">MTKYLQHLTFGIILLLAYLPISYCAEAIVLGENMGIDRPVTLLRNMEVLLDPSNRLTIDDVQKPPFASAFIPHGVPRSHPTFTNGTVWVRFSLAREASATDDWVIQLYPTWLDEIRVYTGVYREARLVMVLGDQHPFSERALKTNLPAFPVSLGTTPQKYYLQIRTRGPMPLAFNVWREDSLEQRDMQHASVSLVLSGAAIVLIFVFLIFWGRIQDPIYAAAALLIGSAMLAAFALQGYGSSLCFPRHALWADRSVDIAICFFAASFGFSICRLVELRSHFARATRVLDGFAIFFAFIIPFVTLGLLDPLRWWLITLFGVLLAAINILLIRLIARLKKRKEQLVVAMFILVIIIGIFRLSILQGLVPAAPPYLERPILQYLQAAILMMVCIVAASRFFTIESQRRAERQKAYESMRIASQAVEDRSRQREFVKVISNEFRMPLVIANEISLELEDSLSGKDDRVRSSAMKIRQAIQRLVGLIENLLIDDALESGRGLRENDLFDMRGALVSVQNNCLPQDSERLDFNIPDAALIFRGSRSGVEILLWNIIQNALKYSSSKVKVNCRIERDQVILDIVNYGNPISKSEQGRLFDRYIRGAQSLGVPGSGLGLHISRSLALQHGGDVNLVSSDAGGTIFRISLPLEVGAEFVDKATGA</sequence>
<feature type="transmembrane region" description="Helical" evidence="10">
    <location>
        <begin position="343"/>
        <end position="365"/>
    </location>
</feature>
<dbReference type="InterPro" id="IPR003661">
    <property type="entry name" value="HisK_dim/P_dom"/>
</dbReference>